<evidence type="ECO:0000256" key="13">
    <source>
        <dbReference type="PIRSR" id="PIRSR009374-1"/>
    </source>
</evidence>
<proteinExistence type="predicted"/>
<sequence length="543" mass="59328">MLHSPHKQPQNHKCGANFLQEDRKESLVFKWLISAGHYQPLRPTESVIIVGPSNICSFSFFFKVKALREPRGTMASNSLFSSVTPCQQNFFWDPIQSSKPSAAMEALQNSAANSSICTEHAREKPQQFPAASNSAKLLTTELLHQPGSLQSWQGSTHLPSVASPAVIVSLFLQVVALGEVPDGTVVTVMAGNDENYSAELRNASAVMKNQVARFNDLRFVGRSGRGKSFTLTITVLTNPPQVATYHRAIKVTVDGPREPRRHRQKLDDSKPSLFSERLSDLGRIPHPSMRVGVPTQSPRPSLNSAPSPFNPQGQSQITDPRQAQSSPPWSYDQSYPSYLSQMTSPSIHSTTPLSSTRGTGLPAITDVPRRLSELFSPVFCYNFLGASELGPFSDPRQFTSISSLTESRFSNPRMHYPATFTYTPPVTSGMSLGMSATTHYHTYLPPPYPGSSQNQSGPFQTSSTPYLYYGTSSGSYQFPMVPGGDRSPSRMLPPCTTTSNGSTLLNPNLPTQSDGVEADGSHSSSPTVLNSSGRMDESVWRPY</sequence>
<feature type="non-terminal residue" evidence="16">
    <location>
        <position position="1"/>
    </location>
</feature>
<feature type="binding site" evidence="13">
    <location>
        <position position="195"/>
    </location>
    <ligand>
        <name>chloride</name>
        <dbReference type="ChEBI" id="CHEBI:17996"/>
        <label>1</label>
    </ligand>
</feature>
<dbReference type="GO" id="GO:0005737">
    <property type="term" value="C:cytoplasm"/>
    <property type="evidence" value="ECO:0007669"/>
    <property type="project" value="UniProtKB-SubCell"/>
</dbReference>
<feature type="compositionally biased region" description="Polar residues" evidence="14">
    <location>
        <begin position="294"/>
        <end position="358"/>
    </location>
</feature>
<evidence type="ECO:0000256" key="8">
    <source>
        <dbReference type="ARBA" id="ARBA00023125"/>
    </source>
</evidence>
<keyword evidence="4" id="KW-0963">Cytoplasm</keyword>
<gene>
    <name evidence="16" type="primary">Runx2</name>
    <name evidence="16" type="ORF">CISJUN_R14189</name>
</gene>
<dbReference type="FunFam" id="4.10.770.10:FF:000001">
    <property type="entry name" value="Runt-related transcription factor"/>
    <property type="match status" value="1"/>
</dbReference>
<evidence type="ECO:0000256" key="5">
    <source>
        <dbReference type="ARBA" id="ARBA00022553"/>
    </source>
</evidence>
<keyword evidence="5" id="KW-0597">Phosphoprotein</keyword>
<dbReference type="Proteomes" id="UP000546986">
    <property type="component" value="Unassembled WGS sequence"/>
</dbReference>
<dbReference type="GO" id="GO:0051094">
    <property type="term" value="P:positive regulation of developmental process"/>
    <property type="evidence" value="ECO:0007669"/>
    <property type="project" value="UniProtKB-ARBA"/>
</dbReference>
<evidence type="ECO:0000313" key="16">
    <source>
        <dbReference type="EMBL" id="NXO26309.1"/>
    </source>
</evidence>
<dbReference type="PROSITE" id="PS51062">
    <property type="entry name" value="RUNT"/>
    <property type="match status" value="1"/>
</dbReference>
<dbReference type="PRINTS" id="PR00967">
    <property type="entry name" value="ONCOGENEAML1"/>
</dbReference>
<comment type="caution">
    <text evidence="16">The sequence shown here is derived from an EMBL/GenBank/DDBJ whole genome shotgun (WGS) entry which is preliminary data.</text>
</comment>
<feature type="compositionally biased region" description="Polar residues" evidence="14">
    <location>
        <begin position="495"/>
        <end position="514"/>
    </location>
</feature>
<accession>A0A7L1QQW2</accession>
<dbReference type="InterPro" id="IPR027384">
    <property type="entry name" value="Runx_central_dom_sf"/>
</dbReference>
<dbReference type="InterPro" id="IPR000040">
    <property type="entry name" value="AML1_Runt"/>
</dbReference>
<evidence type="ECO:0000256" key="2">
    <source>
        <dbReference type="ARBA" id="ARBA00004496"/>
    </source>
</evidence>
<comment type="subcellular location">
    <subcellularLocation>
        <location evidence="2">Cytoplasm</location>
    </subcellularLocation>
    <subcellularLocation>
        <location evidence="1">Nucleus</location>
    </subcellularLocation>
</comment>
<dbReference type="GO" id="GO:0000981">
    <property type="term" value="F:DNA-binding transcription factor activity, RNA polymerase II-specific"/>
    <property type="evidence" value="ECO:0007669"/>
    <property type="project" value="TreeGrafter"/>
</dbReference>
<evidence type="ECO:0000313" key="17">
    <source>
        <dbReference type="Proteomes" id="UP000546986"/>
    </source>
</evidence>
<dbReference type="PANTHER" id="PTHR11950">
    <property type="entry name" value="RUNT RELATED"/>
    <property type="match status" value="1"/>
</dbReference>
<dbReference type="GO" id="GO:0005634">
    <property type="term" value="C:nucleus"/>
    <property type="evidence" value="ECO:0007669"/>
    <property type="project" value="UniProtKB-SubCell"/>
</dbReference>
<dbReference type="Pfam" id="PF08504">
    <property type="entry name" value="RunxI"/>
    <property type="match status" value="1"/>
</dbReference>
<feature type="region of interest" description="Disordered" evidence="14">
    <location>
        <begin position="481"/>
        <end position="543"/>
    </location>
</feature>
<evidence type="ECO:0000256" key="4">
    <source>
        <dbReference type="ARBA" id="ARBA00022490"/>
    </source>
</evidence>
<keyword evidence="8" id="KW-0238">DNA-binding</keyword>
<evidence type="ECO:0000256" key="7">
    <source>
        <dbReference type="ARBA" id="ARBA00023015"/>
    </source>
</evidence>
<feature type="compositionally biased region" description="Basic and acidic residues" evidence="14">
    <location>
        <begin position="534"/>
        <end position="543"/>
    </location>
</feature>
<dbReference type="AlphaFoldDB" id="A0A7L1QQW2"/>
<dbReference type="SUPFAM" id="SSF49417">
    <property type="entry name" value="p53-like transcription factors"/>
    <property type="match status" value="1"/>
</dbReference>
<feature type="binding site" evidence="13">
    <location>
        <position position="222"/>
    </location>
    <ligand>
        <name>chloride</name>
        <dbReference type="ChEBI" id="CHEBI:17996"/>
        <label>2</label>
    </ligand>
</feature>
<dbReference type="Gene3D" id="2.60.40.720">
    <property type="match status" value="1"/>
</dbReference>
<dbReference type="InterPro" id="IPR013524">
    <property type="entry name" value="Runt_dom"/>
</dbReference>
<evidence type="ECO:0000256" key="11">
    <source>
        <dbReference type="ARBA" id="ARBA00069948"/>
    </source>
</evidence>
<dbReference type="InterPro" id="IPR008967">
    <property type="entry name" value="p53-like_TF_DNA-bd_sf"/>
</dbReference>
<feature type="compositionally biased region" description="Polar residues" evidence="14">
    <location>
        <begin position="521"/>
        <end position="533"/>
    </location>
</feature>
<evidence type="ECO:0000256" key="12">
    <source>
        <dbReference type="ARBA" id="ARBA00075972"/>
    </source>
</evidence>
<organism evidence="16 17">
    <name type="scientific">Cisticola juncidis</name>
    <dbReference type="NCBI Taxonomy" id="52622"/>
    <lineage>
        <taxon>Eukaryota</taxon>
        <taxon>Metazoa</taxon>
        <taxon>Chordata</taxon>
        <taxon>Craniata</taxon>
        <taxon>Vertebrata</taxon>
        <taxon>Euteleostomi</taxon>
        <taxon>Archelosauria</taxon>
        <taxon>Archosauria</taxon>
        <taxon>Dinosauria</taxon>
        <taxon>Saurischia</taxon>
        <taxon>Theropoda</taxon>
        <taxon>Coelurosauria</taxon>
        <taxon>Aves</taxon>
        <taxon>Neognathae</taxon>
        <taxon>Neoaves</taxon>
        <taxon>Telluraves</taxon>
        <taxon>Australaves</taxon>
        <taxon>Passeriformes</taxon>
        <taxon>Sylvioidea</taxon>
        <taxon>Cisticolidae</taxon>
        <taxon>Cisticola</taxon>
    </lineage>
</organism>
<evidence type="ECO:0000256" key="6">
    <source>
        <dbReference type="ARBA" id="ARBA00022782"/>
    </source>
</evidence>
<dbReference type="GO" id="GO:0001503">
    <property type="term" value="P:ossification"/>
    <property type="evidence" value="ECO:0007669"/>
    <property type="project" value="TreeGrafter"/>
</dbReference>
<dbReference type="FunFam" id="2.60.40.720:FF:000004">
    <property type="entry name" value="runt-related transcription factor 3"/>
    <property type="match status" value="1"/>
</dbReference>
<dbReference type="GO" id="GO:0045595">
    <property type="term" value="P:regulation of cell differentiation"/>
    <property type="evidence" value="ECO:0007669"/>
    <property type="project" value="TreeGrafter"/>
</dbReference>
<evidence type="ECO:0000256" key="10">
    <source>
        <dbReference type="ARBA" id="ARBA00023242"/>
    </source>
</evidence>
<dbReference type="PANTHER" id="PTHR11950:SF7">
    <property type="entry name" value="RUNT-RELATED TRANSCRIPTION FACTOR 2"/>
    <property type="match status" value="1"/>
</dbReference>
<feature type="domain" description="Runt" evidence="15">
    <location>
        <begin position="133"/>
        <end position="261"/>
    </location>
</feature>
<dbReference type="Pfam" id="PF00853">
    <property type="entry name" value="Runt"/>
    <property type="match status" value="1"/>
</dbReference>
<name>A0A7L1QQW2_9PASS</name>
<keyword evidence="7" id="KW-0805">Transcription regulation</keyword>
<feature type="non-terminal residue" evidence="16">
    <location>
        <position position="543"/>
    </location>
</feature>
<keyword evidence="9" id="KW-0804">Transcription</keyword>
<feature type="region of interest" description="Disordered" evidence="14">
    <location>
        <begin position="253"/>
        <end position="360"/>
    </location>
</feature>
<evidence type="ECO:0000256" key="1">
    <source>
        <dbReference type="ARBA" id="ARBA00004123"/>
    </source>
</evidence>
<keyword evidence="17" id="KW-1185">Reference proteome</keyword>
<protein>
    <recommendedName>
        <fullName evidence="11">Runt-related transcription factor 2</fullName>
    </recommendedName>
    <alternativeName>
        <fullName evidence="12">Core-binding factor subunit alpha-1</fullName>
    </alternativeName>
</protein>
<dbReference type="GO" id="GO:0002062">
    <property type="term" value="P:chondrocyte differentiation"/>
    <property type="evidence" value="ECO:0007669"/>
    <property type="project" value="TreeGrafter"/>
</dbReference>
<dbReference type="InterPro" id="IPR013711">
    <property type="entry name" value="RunxI_C_dom"/>
</dbReference>
<dbReference type="GO" id="GO:0005524">
    <property type="term" value="F:ATP binding"/>
    <property type="evidence" value="ECO:0007669"/>
    <property type="project" value="InterPro"/>
</dbReference>
<dbReference type="InterPro" id="IPR012346">
    <property type="entry name" value="p53/RUNT-type_TF_DNA-bd_sf"/>
</dbReference>
<dbReference type="GO" id="GO:0030097">
    <property type="term" value="P:hemopoiesis"/>
    <property type="evidence" value="ECO:0007669"/>
    <property type="project" value="TreeGrafter"/>
</dbReference>
<evidence type="ECO:0000256" key="14">
    <source>
        <dbReference type="SAM" id="MobiDB-lite"/>
    </source>
</evidence>
<dbReference type="GO" id="GO:0045944">
    <property type="term" value="P:positive regulation of transcription by RNA polymerase II"/>
    <property type="evidence" value="ECO:0007669"/>
    <property type="project" value="UniProtKB-ARBA"/>
</dbReference>
<evidence type="ECO:0000256" key="3">
    <source>
        <dbReference type="ARBA" id="ARBA00022481"/>
    </source>
</evidence>
<evidence type="ECO:0000256" key="9">
    <source>
        <dbReference type="ARBA" id="ARBA00023163"/>
    </source>
</evidence>
<keyword evidence="3" id="KW-0488">Methylation</keyword>
<dbReference type="PIRSF" id="PIRSF009374">
    <property type="entry name" value="TF_Runt-rel_RUNX"/>
    <property type="match status" value="1"/>
</dbReference>
<evidence type="ECO:0000259" key="15">
    <source>
        <dbReference type="PROSITE" id="PS51062"/>
    </source>
</evidence>
<dbReference type="EMBL" id="VXBR01006346">
    <property type="protein sequence ID" value="NXO26309.1"/>
    <property type="molecule type" value="Genomic_DNA"/>
</dbReference>
<dbReference type="GO" id="GO:0030182">
    <property type="term" value="P:neuron differentiation"/>
    <property type="evidence" value="ECO:0007669"/>
    <property type="project" value="TreeGrafter"/>
</dbReference>
<reference evidence="16 17" key="1">
    <citation type="submission" date="2019-09" db="EMBL/GenBank/DDBJ databases">
        <title>Bird 10,000 Genomes (B10K) Project - Family phase.</title>
        <authorList>
            <person name="Zhang G."/>
        </authorList>
    </citation>
    <scope>NUCLEOTIDE SEQUENCE [LARGE SCALE GENOMIC DNA]</scope>
    <source>
        <strain evidence="16">B10K-DU-002-30</strain>
        <tissue evidence="16">Muscle</tissue>
    </source>
</reference>
<feature type="binding site" evidence="13">
    <location>
        <position position="199"/>
    </location>
    <ligand>
        <name>chloride</name>
        <dbReference type="ChEBI" id="CHEBI:17996"/>
        <label>1</label>
    </ligand>
</feature>
<dbReference type="Gene3D" id="4.10.770.10">
    <property type="entry name" value="Signal Protein Aml-1b, Chain A, domain 3"/>
    <property type="match status" value="1"/>
</dbReference>
<keyword evidence="10" id="KW-0539">Nucleus</keyword>
<dbReference type="InterPro" id="IPR016554">
    <property type="entry name" value="TF_Runt-rel_RUNX"/>
</dbReference>
<dbReference type="GO" id="GO:0000978">
    <property type="term" value="F:RNA polymerase II cis-regulatory region sequence-specific DNA binding"/>
    <property type="evidence" value="ECO:0007669"/>
    <property type="project" value="TreeGrafter"/>
</dbReference>
<keyword evidence="6" id="KW-0221">Differentiation</keyword>
<feature type="binding site" evidence="13">
    <location>
        <position position="253"/>
    </location>
    <ligand>
        <name>chloride</name>
        <dbReference type="ChEBI" id="CHEBI:17996"/>
        <label>2</label>
    </ligand>
</feature>